<accession>A0A974XLQ3</accession>
<proteinExistence type="predicted"/>
<protein>
    <submittedName>
        <fullName evidence="1">Uncharacterized protein</fullName>
    </submittedName>
</protein>
<dbReference type="EMBL" id="CP071444">
    <property type="protein sequence ID" value="QSX08266.1"/>
    <property type="molecule type" value="Genomic_DNA"/>
</dbReference>
<sequence length="84" mass="9817">MKLKFGNETVIVYDDKYEVHIQKKIFGGFTLKKYLIDSIFDLLESRDIRVDISQEEAIQMGKELLSREYKSTGFSFDFNNPLAT</sequence>
<evidence type="ECO:0000313" key="2">
    <source>
        <dbReference type="Proteomes" id="UP000663499"/>
    </source>
</evidence>
<dbReference type="AlphaFoldDB" id="A0A974XLQ3"/>
<organism evidence="1 2">
    <name type="scientific">Alkalibacter rhizosphaerae</name>
    <dbReference type="NCBI Taxonomy" id="2815577"/>
    <lineage>
        <taxon>Bacteria</taxon>
        <taxon>Bacillati</taxon>
        <taxon>Bacillota</taxon>
        <taxon>Clostridia</taxon>
        <taxon>Eubacteriales</taxon>
        <taxon>Eubacteriaceae</taxon>
        <taxon>Alkalibacter</taxon>
    </lineage>
</organism>
<dbReference type="Proteomes" id="UP000663499">
    <property type="component" value="Chromosome"/>
</dbReference>
<name>A0A974XLQ3_9FIRM</name>
<evidence type="ECO:0000313" key="1">
    <source>
        <dbReference type="EMBL" id="QSX08266.1"/>
    </source>
</evidence>
<reference evidence="1" key="1">
    <citation type="submission" date="2021-03" db="EMBL/GenBank/DDBJ databases">
        <title>Alkalibacter marinus sp. nov., isolated from tidal flat sediment.</title>
        <authorList>
            <person name="Namirimu T."/>
            <person name="Yang J.-A."/>
            <person name="Yang S.-H."/>
            <person name="Kim Y.-J."/>
            <person name="Kwon K.K."/>
        </authorList>
    </citation>
    <scope>NUCLEOTIDE SEQUENCE</scope>
    <source>
        <strain evidence="1">ES005</strain>
    </source>
</reference>
<dbReference type="KEGG" id="alka:J0B03_10810"/>
<gene>
    <name evidence="1" type="ORF">J0B03_10810</name>
</gene>
<keyword evidence="2" id="KW-1185">Reference proteome</keyword>
<dbReference type="RefSeq" id="WP_207299608.1">
    <property type="nucleotide sequence ID" value="NZ_CP071444.1"/>
</dbReference>